<proteinExistence type="predicted"/>
<sequence>MAPVLAILESISPRYLLMALRLLPVVLVVLLMAPTFLTWIFLPPSRHEALLSVLQKLIEWTKVSRS</sequence>
<evidence type="ECO:0000313" key="2">
    <source>
        <dbReference type="EMBL" id="MEB8342589.1"/>
    </source>
</evidence>
<organism evidence="2 3">
    <name type="scientific">Streptomyces endophyticus</name>
    <dbReference type="NCBI Taxonomy" id="714166"/>
    <lineage>
        <taxon>Bacteria</taxon>
        <taxon>Bacillati</taxon>
        <taxon>Actinomycetota</taxon>
        <taxon>Actinomycetes</taxon>
        <taxon>Kitasatosporales</taxon>
        <taxon>Streptomycetaceae</taxon>
        <taxon>Streptomyces</taxon>
    </lineage>
</organism>
<reference evidence="2 3" key="1">
    <citation type="submission" date="2022-10" db="EMBL/GenBank/DDBJ databases">
        <authorList>
            <person name="Xie J."/>
            <person name="Shen N."/>
        </authorList>
    </citation>
    <scope>NUCLEOTIDE SEQUENCE [LARGE SCALE GENOMIC DNA]</scope>
    <source>
        <strain evidence="2 3">YIM65594</strain>
    </source>
</reference>
<comment type="caution">
    <text evidence="2">The sequence shown here is derived from an EMBL/GenBank/DDBJ whole genome shotgun (WGS) entry which is preliminary data.</text>
</comment>
<name>A0ABU6FFG5_9ACTN</name>
<dbReference type="RefSeq" id="WP_326022130.1">
    <property type="nucleotide sequence ID" value="NZ_JAOZYC010000166.1"/>
</dbReference>
<keyword evidence="1" id="KW-0812">Transmembrane</keyword>
<evidence type="ECO:0000313" key="3">
    <source>
        <dbReference type="Proteomes" id="UP001354931"/>
    </source>
</evidence>
<gene>
    <name evidence="2" type="ORF">OKJ99_34350</name>
</gene>
<evidence type="ECO:0000256" key="1">
    <source>
        <dbReference type="SAM" id="Phobius"/>
    </source>
</evidence>
<accession>A0ABU6FFG5</accession>
<keyword evidence="1" id="KW-0472">Membrane</keyword>
<dbReference type="EMBL" id="JAOZYC010000166">
    <property type="protein sequence ID" value="MEB8342589.1"/>
    <property type="molecule type" value="Genomic_DNA"/>
</dbReference>
<protein>
    <submittedName>
        <fullName evidence="2">Uncharacterized protein</fullName>
    </submittedName>
</protein>
<keyword evidence="3" id="KW-1185">Reference proteome</keyword>
<keyword evidence="1" id="KW-1133">Transmembrane helix</keyword>
<dbReference type="Proteomes" id="UP001354931">
    <property type="component" value="Unassembled WGS sequence"/>
</dbReference>
<feature type="transmembrane region" description="Helical" evidence="1">
    <location>
        <begin position="22"/>
        <end position="42"/>
    </location>
</feature>